<dbReference type="PROSITE" id="PS51296">
    <property type="entry name" value="RIESKE"/>
    <property type="match status" value="1"/>
</dbReference>
<evidence type="ECO:0000313" key="4">
    <source>
        <dbReference type="Proteomes" id="UP000693941"/>
    </source>
</evidence>
<dbReference type="EMBL" id="CP077713">
    <property type="protein sequence ID" value="QXJ34048.1"/>
    <property type="molecule type" value="Genomic_DNA"/>
</dbReference>
<keyword evidence="5" id="KW-1185">Reference proteome</keyword>
<dbReference type="Pfam" id="PF00355">
    <property type="entry name" value="Rieske"/>
    <property type="match status" value="1"/>
</dbReference>
<dbReference type="Proteomes" id="UP000693941">
    <property type="component" value="Chromosome"/>
</dbReference>
<dbReference type="Proteomes" id="UP000694036">
    <property type="component" value="Chromosome"/>
</dbReference>
<dbReference type="InterPro" id="IPR017941">
    <property type="entry name" value="Rieske_2Fe-2S"/>
</dbReference>
<evidence type="ECO:0000313" key="3">
    <source>
        <dbReference type="EMBL" id="QXJ34048.1"/>
    </source>
</evidence>
<evidence type="ECO:0000313" key="5">
    <source>
        <dbReference type="Proteomes" id="UP000694036"/>
    </source>
</evidence>
<name>A0A8F5BT64_9CREN</name>
<evidence type="ECO:0000313" key="2">
    <source>
        <dbReference type="EMBL" id="QXJ31023.1"/>
    </source>
</evidence>
<dbReference type="CDD" id="cd03467">
    <property type="entry name" value="Rieske"/>
    <property type="match status" value="1"/>
</dbReference>
<accession>A0A8F5BT64</accession>
<dbReference type="GeneID" id="65562173"/>
<feature type="domain" description="Rieske" evidence="1">
    <location>
        <begin position="1"/>
        <end position="91"/>
    </location>
</feature>
<protein>
    <submittedName>
        <fullName evidence="3">Putative Rieske protein</fullName>
    </submittedName>
</protein>
<gene>
    <name evidence="2" type="ORF">J5U21_00672</name>
    <name evidence="3" type="ORF">J5U22_00593</name>
</gene>
<dbReference type="EMBL" id="CP077715">
    <property type="protein sequence ID" value="QXJ31023.1"/>
    <property type="molecule type" value="Genomic_DNA"/>
</dbReference>
<organism evidence="2 4">
    <name type="scientific">Saccharolobus shibatae</name>
    <dbReference type="NCBI Taxonomy" id="2286"/>
    <lineage>
        <taxon>Archaea</taxon>
        <taxon>Thermoproteota</taxon>
        <taxon>Thermoprotei</taxon>
        <taxon>Sulfolobales</taxon>
        <taxon>Sulfolobaceae</taxon>
        <taxon>Saccharolobus</taxon>
    </lineage>
</organism>
<proteinExistence type="predicted"/>
<reference evidence="2 5" key="1">
    <citation type="journal article" date="2021" name="Environ. Microbiol.">
        <title>New insights into the diversity and evolution of the archaeal mobilome from three complete genomes of Saccharolobus shibatae.</title>
        <authorList>
            <person name="Medvedeva S."/>
            <person name="Brandt D."/>
            <person name="Cvirkaite-Krupovic V."/>
            <person name="Liu Y."/>
            <person name="Severinov K."/>
            <person name="Ishino S."/>
            <person name="Ishino Y."/>
            <person name="Prangishvili D."/>
            <person name="Kalinowski J."/>
            <person name="Krupovic M."/>
        </authorList>
    </citation>
    <scope>NUCLEOTIDE SEQUENCE</scope>
    <source>
        <strain evidence="2">BEU9</strain>
        <strain evidence="3 5">S38A</strain>
    </source>
</reference>
<sequence length="102" mass="11403">MIKVIEIDGFPIMIYEKDGKEYAYLAGCPHKQRPITANGYKIEGDKIICPFHNAVFSLITAELIEPPKSKTPCPPNCKLIKAKIIDGKALFEGEPFIPRLKS</sequence>
<dbReference type="GO" id="GO:0051537">
    <property type="term" value="F:2 iron, 2 sulfur cluster binding"/>
    <property type="evidence" value="ECO:0007669"/>
    <property type="project" value="InterPro"/>
</dbReference>
<dbReference type="RefSeq" id="WP_218259398.1">
    <property type="nucleotide sequence ID" value="NZ_CP077713.1"/>
</dbReference>
<dbReference type="AlphaFoldDB" id="A0A8F5BT64"/>
<evidence type="ECO:0000259" key="1">
    <source>
        <dbReference type="PROSITE" id="PS51296"/>
    </source>
</evidence>